<evidence type="ECO:0000313" key="11">
    <source>
        <dbReference type="Proteomes" id="UP000231252"/>
    </source>
</evidence>
<dbReference type="InterPro" id="IPR002306">
    <property type="entry name" value="Trp-tRNA-ligase"/>
</dbReference>
<dbReference type="PANTHER" id="PTHR10055">
    <property type="entry name" value="TRYPTOPHANYL-TRNA SYNTHETASE"/>
    <property type="match status" value="1"/>
</dbReference>
<dbReference type="NCBIfam" id="TIGR00233">
    <property type="entry name" value="trpS"/>
    <property type="match status" value="1"/>
</dbReference>
<name>A0A2H0XCV9_UNCKA</name>
<dbReference type="Pfam" id="PF00579">
    <property type="entry name" value="tRNA-synt_1b"/>
    <property type="match status" value="1"/>
</dbReference>
<dbReference type="InterPro" id="IPR014729">
    <property type="entry name" value="Rossmann-like_a/b/a_fold"/>
</dbReference>
<keyword evidence="4 9" id="KW-0547">Nucleotide-binding</keyword>
<dbReference type="AlphaFoldDB" id="A0A2H0XCV9"/>
<dbReference type="SUPFAM" id="SSF52374">
    <property type="entry name" value="Nucleotidylyl transferase"/>
    <property type="match status" value="1"/>
</dbReference>
<dbReference type="Proteomes" id="UP000231252">
    <property type="component" value="Unassembled WGS sequence"/>
</dbReference>
<evidence type="ECO:0000256" key="8">
    <source>
        <dbReference type="NCBIfam" id="TIGR00233"/>
    </source>
</evidence>
<dbReference type="PRINTS" id="PR01039">
    <property type="entry name" value="TRNASYNTHTRP"/>
</dbReference>
<dbReference type="EMBL" id="PEYU01000002">
    <property type="protein sequence ID" value="PIS22777.1"/>
    <property type="molecule type" value="Genomic_DNA"/>
</dbReference>
<evidence type="ECO:0000256" key="2">
    <source>
        <dbReference type="ARBA" id="ARBA00013161"/>
    </source>
</evidence>
<gene>
    <name evidence="10" type="primary">trpS</name>
    <name evidence="10" type="ORF">COT50_00155</name>
</gene>
<keyword evidence="7 9" id="KW-0030">Aminoacyl-tRNA synthetase</keyword>
<evidence type="ECO:0000256" key="1">
    <source>
        <dbReference type="ARBA" id="ARBA00005594"/>
    </source>
</evidence>
<dbReference type="Gene3D" id="3.40.50.620">
    <property type="entry name" value="HUPs"/>
    <property type="match status" value="1"/>
</dbReference>
<dbReference type="PANTHER" id="PTHR10055:SF5">
    <property type="entry name" value="TRYPTOPHAN--TRNA LIGASE"/>
    <property type="match status" value="1"/>
</dbReference>
<dbReference type="InterPro" id="IPR002305">
    <property type="entry name" value="aa-tRNA-synth_Ic"/>
</dbReference>
<dbReference type="GO" id="GO:0005737">
    <property type="term" value="C:cytoplasm"/>
    <property type="evidence" value="ECO:0007669"/>
    <property type="project" value="UniProtKB-UniRule"/>
</dbReference>
<protein>
    <recommendedName>
        <fullName evidence="2 8">Tryptophan--tRNA ligase</fullName>
        <ecNumber evidence="2 8">6.1.1.2</ecNumber>
    </recommendedName>
</protein>
<evidence type="ECO:0000256" key="3">
    <source>
        <dbReference type="ARBA" id="ARBA00022598"/>
    </source>
</evidence>
<dbReference type="EC" id="6.1.1.2" evidence="2 8"/>
<proteinExistence type="inferred from homology"/>
<dbReference type="GO" id="GO:0005524">
    <property type="term" value="F:ATP binding"/>
    <property type="evidence" value="ECO:0007669"/>
    <property type="project" value="UniProtKB-KW"/>
</dbReference>
<dbReference type="Gene3D" id="1.10.240.10">
    <property type="entry name" value="Tyrosyl-Transfer RNA Synthetase"/>
    <property type="match status" value="1"/>
</dbReference>
<evidence type="ECO:0000256" key="9">
    <source>
        <dbReference type="RuleBase" id="RU363036"/>
    </source>
</evidence>
<evidence type="ECO:0000256" key="7">
    <source>
        <dbReference type="ARBA" id="ARBA00023146"/>
    </source>
</evidence>
<evidence type="ECO:0000256" key="4">
    <source>
        <dbReference type="ARBA" id="ARBA00022741"/>
    </source>
</evidence>
<comment type="caution">
    <text evidence="10">The sequence shown here is derived from an EMBL/GenBank/DDBJ whole genome shotgun (WGS) entry which is preliminary data.</text>
</comment>
<sequence length="385" mass="43552">MTDNEKLAIREYESKKGLKELLLQQYSKKIEDLGLEDFSRVKRYLKVYYGVLDFHFDRDMVFAHLGFENISSYLAKGQDFTVVSGLNPSSPLHFGHKVLFDLLSYLQTLGAFVYIPITSDESYIDSKVSSIADSRRIGYGEIIPSILALGLKRERTRFYVLSDYPDIYNFAMYLSKYVDMGYLKSIFGEDSLDNSGKIFYRAAVQLAQILMPQLPEFGGKRDTLIPVGIDQHPYLLLSRDIAKKTGFIPPSEMVFKFQPSLKNPLEKMSGSKPETAIYLTDDADTIKTKITKAYTGSVSLLSVHRDLGAIPEICPVFSLLNFHCADNTLVKKTYEDYKSGKLTGGELKALVTDFIVSVVCEHKKKRAQVGDYKDMLVSTPIRSFL</sequence>
<accession>A0A2H0XCV9</accession>
<dbReference type="GO" id="GO:0006436">
    <property type="term" value="P:tryptophanyl-tRNA aminoacylation"/>
    <property type="evidence" value="ECO:0007669"/>
    <property type="project" value="UniProtKB-UniRule"/>
</dbReference>
<keyword evidence="3 9" id="KW-0436">Ligase</keyword>
<keyword evidence="5 9" id="KW-0067">ATP-binding</keyword>
<evidence type="ECO:0000256" key="5">
    <source>
        <dbReference type="ARBA" id="ARBA00022840"/>
    </source>
</evidence>
<reference evidence="11" key="1">
    <citation type="submission" date="2017-09" db="EMBL/GenBank/DDBJ databases">
        <title>Depth-based differentiation of microbial function through sediment-hosted aquifers and enrichment of novel symbionts in the deep terrestrial subsurface.</title>
        <authorList>
            <person name="Probst A.J."/>
            <person name="Ladd B."/>
            <person name="Jarett J.K."/>
            <person name="Geller-Mcgrath D.E."/>
            <person name="Sieber C.M.K."/>
            <person name="Emerson J.B."/>
            <person name="Anantharaman K."/>
            <person name="Thomas B.C."/>
            <person name="Malmstrom R."/>
            <person name="Stieglmeier M."/>
            <person name="Klingl A."/>
            <person name="Woyke T."/>
            <person name="Ryan C.M."/>
            <person name="Banfield J.F."/>
        </authorList>
    </citation>
    <scope>NUCLEOTIDE SEQUENCE [LARGE SCALE GENOMIC DNA]</scope>
</reference>
<organism evidence="10 11">
    <name type="scientific">candidate division WWE3 bacterium CG08_land_8_20_14_0_20_41_10</name>
    <dbReference type="NCBI Taxonomy" id="1975085"/>
    <lineage>
        <taxon>Bacteria</taxon>
        <taxon>Katanobacteria</taxon>
    </lineage>
</organism>
<comment type="similarity">
    <text evidence="1 9">Belongs to the class-I aminoacyl-tRNA synthetase family.</text>
</comment>
<evidence type="ECO:0000313" key="10">
    <source>
        <dbReference type="EMBL" id="PIS22777.1"/>
    </source>
</evidence>
<evidence type="ECO:0000256" key="6">
    <source>
        <dbReference type="ARBA" id="ARBA00022917"/>
    </source>
</evidence>
<dbReference type="GO" id="GO:0004830">
    <property type="term" value="F:tryptophan-tRNA ligase activity"/>
    <property type="evidence" value="ECO:0007669"/>
    <property type="project" value="UniProtKB-UniRule"/>
</dbReference>
<keyword evidence="6 9" id="KW-0648">Protein biosynthesis</keyword>